<evidence type="ECO:0000313" key="13">
    <source>
        <dbReference type="EMBL" id="QCD43085.1"/>
    </source>
</evidence>
<comment type="function">
    <text evidence="1 11">DNA ligase that catalyzes the formation of phosphodiester linkages between 5'-phosphoryl and 3'-hydroxyl groups in double-stranded DNA using NAD as a coenzyme and as the energy source for the reaction. It is essential for DNA replication and repair of damaged DNA.</text>
</comment>
<feature type="binding site" evidence="11">
    <location>
        <position position="291"/>
    </location>
    <ligand>
        <name>NAD(+)</name>
        <dbReference type="ChEBI" id="CHEBI:57540"/>
    </ligand>
</feature>
<dbReference type="SUPFAM" id="SSF52113">
    <property type="entry name" value="BRCT domain"/>
    <property type="match status" value="1"/>
</dbReference>
<keyword evidence="2 11" id="KW-0436">Ligase</keyword>
<dbReference type="Pfam" id="PF03120">
    <property type="entry name" value="OB_DNA_ligase"/>
    <property type="match status" value="1"/>
</dbReference>
<evidence type="ECO:0000256" key="8">
    <source>
        <dbReference type="ARBA" id="ARBA00023027"/>
    </source>
</evidence>
<dbReference type="InterPro" id="IPR003583">
    <property type="entry name" value="Hlx-hairpin-Hlx_DNA-bd_motif"/>
</dbReference>
<dbReference type="GO" id="GO:0003911">
    <property type="term" value="F:DNA ligase (NAD+) activity"/>
    <property type="evidence" value="ECO:0007669"/>
    <property type="project" value="UniProtKB-UniRule"/>
</dbReference>
<dbReference type="Pfam" id="PF12826">
    <property type="entry name" value="HHH_2"/>
    <property type="match status" value="1"/>
</dbReference>
<reference evidence="14" key="1">
    <citation type="submission" date="2019-02" db="EMBL/GenBank/DDBJ databases">
        <title>Isolation and identification of novel species under the genus Muribaculum.</title>
        <authorList>
            <person name="Miyake S."/>
            <person name="Ding Y."/>
            <person name="Low A."/>
            <person name="Soh M."/>
            <person name="Seedorf H."/>
        </authorList>
    </citation>
    <scope>NUCLEOTIDE SEQUENCE [LARGE SCALE GENOMIC DNA]</scope>
    <source>
        <strain evidence="14">H5</strain>
    </source>
</reference>
<dbReference type="InterPro" id="IPR013839">
    <property type="entry name" value="DNAligase_adenylation"/>
</dbReference>
<name>A0A4P7W6Q7_9BACT</name>
<keyword evidence="14" id="KW-1185">Reference proteome</keyword>
<dbReference type="CDD" id="cd00114">
    <property type="entry name" value="LIGANc"/>
    <property type="match status" value="1"/>
</dbReference>
<comment type="catalytic activity">
    <reaction evidence="10 11">
        <text>NAD(+) + (deoxyribonucleotide)n-3'-hydroxyl + 5'-phospho-(deoxyribonucleotide)m = (deoxyribonucleotide)n+m + AMP + beta-nicotinamide D-nucleotide.</text>
        <dbReference type="EC" id="6.5.1.2"/>
    </reaction>
</comment>
<evidence type="ECO:0000256" key="9">
    <source>
        <dbReference type="ARBA" id="ARBA00023204"/>
    </source>
</evidence>
<dbReference type="Gene3D" id="6.20.10.30">
    <property type="match status" value="1"/>
</dbReference>
<dbReference type="InterPro" id="IPR001357">
    <property type="entry name" value="BRCT_dom"/>
</dbReference>
<evidence type="ECO:0000256" key="5">
    <source>
        <dbReference type="ARBA" id="ARBA00022763"/>
    </source>
</evidence>
<comment type="caution">
    <text evidence="11">Lacks conserved residue(s) required for the propagation of feature annotation.</text>
</comment>
<feature type="binding site" evidence="11">
    <location>
        <position position="433"/>
    </location>
    <ligand>
        <name>Zn(2+)</name>
        <dbReference type="ChEBI" id="CHEBI:29105"/>
    </ligand>
</feature>
<dbReference type="Pfam" id="PF14520">
    <property type="entry name" value="HHH_5"/>
    <property type="match status" value="1"/>
</dbReference>
<dbReference type="Pfam" id="PF01653">
    <property type="entry name" value="DNA_ligase_aden"/>
    <property type="match status" value="1"/>
</dbReference>
<feature type="binding site" evidence="11">
    <location>
        <begin position="81"/>
        <end position="82"/>
    </location>
    <ligand>
        <name>NAD(+)</name>
        <dbReference type="ChEBI" id="CHEBI:57540"/>
    </ligand>
</feature>
<keyword evidence="3 11" id="KW-0235">DNA replication</keyword>
<proteinExistence type="inferred from homology"/>
<dbReference type="GO" id="GO:0005829">
    <property type="term" value="C:cytosol"/>
    <property type="evidence" value="ECO:0007669"/>
    <property type="project" value="TreeGrafter"/>
</dbReference>
<feature type="active site" description="N6-AMP-lysine intermediate" evidence="11">
    <location>
        <position position="118"/>
    </location>
</feature>
<evidence type="ECO:0000256" key="1">
    <source>
        <dbReference type="ARBA" id="ARBA00004067"/>
    </source>
</evidence>
<dbReference type="Gene3D" id="2.40.50.140">
    <property type="entry name" value="Nucleic acid-binding proteins"/>
    <property type="match status" value="1"/>
</dbReference>
<dbReference type="AlphaFoldDB" id="A0A4P7W6Q7"/>
<dbReference type="GO" id="GO:0046872">
    <property type="term" value="F:metal ion binding"/>
    <property type="evidence" value="ECO:0007669"/>
    <property type="project" value="UniProtKB-KW"/>
</dbReference>
<dbReference type="SUPFAM" id="SSF50249">
    <property type="entry name" value="Nucleic acid-binding proteins"/>
    <property type="match status" value="1"/>
</dbReference>
<evidence type="ECO:0000256" key="3">
    <source>
        <dbReference type="ARBA" id="ARBA00022705"/>
    </source>
</evidence>
<dbReference type="EMBL" id="CP039396">
    <property type="protein sequence ID" value="QCD43085.1"/>
    <property type="molecule type" value="Genomic_DNA"/>
</dbReference>
<comment type="similarity">
    <text evidence="11">Belongs to the NAD-dependent DNA ligase family. LigA subfamily.</text>
</comment>
<feature type="binding site" evidence="11">
    <location>
        <position position="116"/>
    </location>
    <ligand>
        <name>NAD(+)</name>
        <dbReference type="ChEBI" id="CHEBI:57540"/>
    </ligand>
</feature>
<feature type="binding site" evidence="11">
    <location>
        <position position="409"/>
    </location>
    <ligand>
        <name>Zn(2+)</name>
        <dbReference type="ChEBI" id="CHEBI:29105"/>
    </ligand>
</feature>
<dbReference type="FunFam" id="1.10.287.610:FF:000002">
    <property type="entry name" value="DNA ligase"/>
    <property type="match status" value="1"/>
</dbReference>
<dbReference type="InterPro" id="IPR012340">
    <property type="entry name" value="NA-bd_OB-fold"/>
</dbReference>
<dbReference type="RefSeq" id="WP_136416391.1">
    <property type="nucleotide sequence ID" value="NZ_CP039396.1"/>
</dbReference>
<evidence type="ECO:0000256" key="11">
    <source>
        <dbReference type="HAMAP-Rule" id="MF_01588"/>
    </source>
</evidence>
<dbReference type="PANTHER" id="PTHR23389">
    <property type="entry name" value="CHROMOSOME TRANSMISSION FIDELITY FACTOR 18"/>
    <property type="match status" value="1"/>
</dbReference>
<dbReference type="SUPFAM" id="SSF56091">
    <property type="entry name" value="DNA ligase/mRNA capping enzyme, catalytic domain"/>
    <property type="match status" value="1"/>
</dbReference>
<organism evidence="13 14">
    <name type="scientific">Duncaniella dubosii</name>
    <dbReference type="NCBI Taxonomy" id="2518971"/>
    <lineage>
        <taxon>Bacteria</taxon>
        <taxon>Pseudomonadati</taxon>
        <taxon>Bacteroidota</taxon>
        <taxon>Bacteroidia</taxon>
        <taxon>Bacteroidales</taxon>
        <taxon>Muribaculaceae</taxon>
        <taxon>Duncaniella</taxon>
    </lineage>
</organism>
<keyword evidence="5 11" id="KW-0227">DNA damage</keyword>
<keyword evidence="6 11" id="KW-0862">Zinc</keyword>
<evidence type="ECO:0000256" key="6">
    <source>
        <dbReference type="ARBA" id="ARBA00022833"/>
    </source>
</evidence>
<dbReference type="KEGG" id="ddb:E7747_12815"/>
<feature type="binding site" evidence="11">
    <location>
        <position position="139"/>
    </location>
    <ligand>
        <name>NAD(+)</name>
        <dbReference type="ChEBI" id="CHEBI:57540"/>
    </ligand>
</feature>
<dbReference type="SMART" id="SM00278">
    <property type="entry name" value="HhH1"/>
    <property type="match status" value="3"/>
</dbReference>
<dbReference type="InterPro" id="IPR013840">
    <property type="entry name" value="DNAligase_N"/>
</dbReference>
<feature type="binding site" evidence="11">
    <location>
        <begin position="32"/>
        <end position="36"/>
    </location>
    <ligand>
        <name>NAD(+)</name>
        <dbReference type="ChEBI" id="CHEBI:57540"/>
    </ligand>
</feature>
<dbReference type="PIRSF" id="PIRSF001604">
    <property type="entry name" value="LigA"/>
    <property type="match status" value="1"/>
</dbReference>
<dbReference type="GO" id="GO:0003677">
    <property type="term" value="F:DNA binding"/>
    <property type="evidence" value="ECO:0007669"/>
    <property type="project" value="InterPro"/>
</dbReference>
<feature type="binding site" evidence="11">
    <location>
        <position position="176"/>
    </location>
    <ligand>
        <name>NAD(+)</name>
        <dbReference type="ChEBI" id="CHEBI:57540"/>
    </ligand>
</feature>
<evidence type="ECO:0000256" key="2">
    <source>
        <dbReference type="ARBA" id="ARBA00022598"/>
    </source>
</evidence>
<dbReference type="PANTHER" id="PTHR23389:SF9">
    <property type="entry name" value="DNA LIGASE"/>
    <property type="match status" value="1"/>
</dbReference>
<dbReference type="InterPro" id="IPR001679">
    <property type="entry name" value="DNA_ligase"/>
</dbReference>
<dbReference type="InterPro" id="IPR036420">
    <property type="entry name" value="BRCT_dom_sf"/>
</dbReference>
<sequence>MSSVEQRIYELREQLDRHNHAYYVNNAPEISDYEYDMLMKELEKLETENPEFDDPLSPTHRVGSDITKGFEQVVHQHPMLSLGNTYSVEEVDDWVRRCNDLLGNSSGLKSVPIVGEMKFDGTSISLIYEKGRLVRAVTRGDGEKGDDVTENVKTIRSIPLKLRGEGYPDKFEIRGEIVLPWKAFDRLNEERAFNEEPLFANPRNAAAGTLKMQNSSIVSRRGLDAYFYYLISDQLPCDNHYDNMLRAKEWGFKVSSLMTLMNSIEEVDEFIRRLDIERKELPVATDGLVFKVNNLRQQLNLGYTSKSPRWAIAYKFAAERALTRLRFVSFEVGRMGIVTPVANLEPVLLSGTIVKRASLHNEDIVKTLGIHEHDMLYVEKGGEIIPKITGVDTAARENDAAPVRFVTLCPDCGTALIRIPGEAAWQCPNKYGCRPQLIGRLEHFVGRHAMDIEGVGEENAALLYDAGLVKDIADFYTLKASDLEALERVGPRTAQRILEGVEASKSVPFDRVVYSLSIPFVGETVARKLARGVGDIDTLLAMSREELVAIDDIGPKIADAVIEYFCVHSNRTIVERLREAGVQMEMPEEDKSGHSDILAGKTIVISGVFSLHSREEYKEMIEKNGGKNSGSISKKTSFVLAGDNMGPAKLEKARSLGVPVIDESAFLEMIGK</sequence>
<accession>A0A4P7W6Q7</accession>
<dbReference type="SMART" id="SM00532">
    <property type="entry name" value="LIGANc"/>
    <property type="match status" value="1"/>
</dbReference>
<dbReference type="Pfam" id="PF00533">
    <property type="entry name" value="BRCT"/>
    <property type="match status" value="1"/>
</dbReference>
<dbReference type="Gene3D" id="1.10.150.20">
    <property type="entry name" value="5' to 3' exonuclease, C-terminal subdomain"/>
    <property type="match status" value="2"/>
</dbReference>
<keyword evidence="7 11" id="KW-0460">Magnesium</keyword>
<gene>
    <name evidence="11 13" type="primary">ligA</name>
    <name evidence="13" type="ORF">E7747_12815</name>
</gene>
<feature type="domain" description="BRCT" evidence="12">
    <location>
        <begin position="593"/>
        <end position="672"/>
    </location>
</feature>
<dbReference type="Pfam" id="PF03119">
    <property type="entry name" value="DNA_ligase_ZBD"/>
    <property type="match status" value="1"/>
</dbReference>
<feature type="binding site" evidence="11">
    <location>
        <position position="412"/>
    </location>
    <ligand>
        <name>Zn(2+)</name>
        <dbReference type="ChEBI" id="CHEBI:29105"/>
    </ligand>
</feature>
<dbReference type="InterPro" id="IPR004150">
    <property type="entry name" value="NAD_DNA_ligase_OB"/>
</dbReference>
<dbReference type="NCBIfam" id="TIGR00575">
    <property type="entry name" value="dnlj"/>
    <property type="match status" value="1"/>
</dbReference>
<dbReference type="PROSITE" id="PS50172">
    <property type="entry name" value="BRCT"/>
    <property type="match status" value="1"/>
</dbReference>
<dbReference type="Gene3D" id="3.40.50.10190">
    <property type="entry name" value="BRCT domain"/>
    <property type="match status" value="1"/>
</dbReference>
<dbReference type="Gene3D" id="1.10.287.610">
    <property type="entry name" value="Helix hairpin bin"/>
    <property type="match status" value="1"/>
</dbReference>
<evidence type="ECO:0000313" key="14">
    <source>
        <dbReference type="Proteomes" id="UP000297149"/>
    </source>
</evidence>
<dbReference type="HAMAP" id="MF_01588">
    <property type="entry name" value="DNA_ligase_A"/>
    <property type="match status" value="1"/>
</dbReference>
<dbReference type="InterPro" id="IPR041663">
    <property type="entry name" value="DisA/LigA_HHH"/>
</dbReference>
<dbReference type="Proteomes" id="UP000297149">
    <property type="component" value="Chromosome"/>
</dbReference>
<feature type="binding site" evidence="11">
    <location>
        <position position="315"/>
    </location>
    <ligand>
        <name>NAD(+)</name>
        <dbReference type="ChEBI" id="CHEBI:57540"/>
    </ligand>
</feature>
<keyword evidence="11" id="KW-0464">Manganese</keyword>
<dbReference type="EC" id="6.5.1.2" evidence="11"/>
<keyword evidence="9 11" id="KW-0234">DNA repair</keyword>
<keyword evidence="8 11" id="KW-0520">NAD</keyword>
<evidence type="ECO:0000256" key="10">
    <source>
        <dbReference type="ARBA" id="ARBA00034005"/>
    </source>
</evidence>
<evidence type="ECO:0000256" key="7">
    <source>
        <dbReference type="ARBA" id="ARBA00022842"/>
    </source>
</evidence>
<dbReference type="InterPro" id="IPR004149">
    <property type="entry name" value="Znf_DNAligase_C4"/>
</dbReference>
<dbReference type="FunFam" id="3.30.470.30:FF:000001">
    <property type="entry name" value="DNA ligase"/>
    <property type="match status" value="1"/>
</dbReference>
<dbReference type="GO" id="GO:0006260">
    <property type="term" value="P:DNA replication"/>
    <property type="evidence" value="ECO:0007669"/>
    <property type="project" value="UniProtKB-KW"/>
</dbReference>
<comment type="cofactor">
    <cofactor evidence="11">
        <name>Mg(2+)</name>
        <dbReference type="ChEBI" id="CHEBI:18420"/>
    </cofactor>
    <cofactor evidence="11">
        <name>Mn(2+)</name>
        <dbReference type="ChEBI" id="CHEBI:29035"/>
    </cofactor>
</comment>
<dbReference type="SUPFAM" id="SSF47781">
    <property type="entry name" value="RuvA domain 2-like"/>
    <property type="match status" value="1"/>
</dbReference>
<dbReference type="InterPro" id="IPR010994">
    <property type="entry name" value="RuvA_2-like"/>
</dbReference>
<evidence type="ECO:0000256" key="4">
    <source>
        <dbReference type="ARBA" id="ARBA00022723"/>
    </source>
</evidence>
<evidence type="ECO:0000259" key="12">
    <source>
        <dbReference type="PROSITE" id="PS50172"/>
    </source>
</evidence>
<keyword evidence="4 11" id="KW-0479">Metal-binding</keyword>
<dbReference type="Gene3D" id="3.30.470.30">
    <property type="entry name" value="DNA ligase/mRNA capping enzyme"/>
    <property type="match status" value="1"/>
</dbReference>
<dbReference type="GO" id="GO:0006281">
    <property type="term" value="P:DNA repair"/>
    <property type="evidence" value="ECO:0007669"/>
    <property type="project" value="UniProtKB-KW"/>
</dbReference>
<dbReference type="FunFam" id="1.10.150.20:FF:000007">
    <property type="entry name" value="DNA ligase"/>
    <property type="match status" value="1"/>
</dbReference>
<protein>
    <recommendedName>
        <fullName evidence="11">DNA ligase</fullName>
        <ecNumber evidence="11">6.5.1.2</ecNumber>
    </recommendedName>
    <alternativeName>
        <fullName evidence="11">Polydeoxyribonucleotide synthase [NAD(+)]</fullName>
    </alternativeName>
</protein>
<dbReference type="NCBIfam" id="NF005932">
    <property type="entry name" value="PRK07956.1"/>
    <property type="match status" value="1"/>
</dbReference>
<dbReference type="SMART" id="SM00292">
    <property type="entry name" value="BRCT"/>
    <property type="match status" value="1"/>
</dbReference>